<sequence length="123" mass="14399">MDHYLHFNKMLEAFRVLCNACNLGVTYVEVLILIAIKGNSLNKKEVAEILLKDKSYMSKKIDSLYKRKYIVKDYSTLSYDLSEKGKKVLIEIEEVKNDIIRERSVDSMFEKEVVELLTPLEKF</sequence>
<evidence type="ECO:0000313" key="2">
    <source>
        <dbReference type="Proteomes" id="UP001144471"/>
    </source>
</evidence>
<dbReference type="AlphaFoldDB" id="A0A9W6GIV3"/>
<dbReference type="SUPFAM" id="SSF46785">
    <property type="entry name" value="Winged helix' DNA-binding domain"/>
    <property type="match status" value="1"/>
</dbReference>
<comment type="caution">
    <text evidence="1">The sequence shown here is derived from an EMBL/GenBank/DDBJ whole genome shotgun (WGS) entry which is preliminary data.</text>
</comment>
<dbReference type="EMBL" id="BSDY01000002">
    <property type="protein sequence ID" value="GLI54973.1"/>
    <property type="molecule type" value="Genomic_DNA"/>
</dbReference>
<gene>
    <name evidence="1" type="ORF">PM10SUCC1_04880</name>
</gene>
<dbReference type="RefSeq" id="WP_281833192.1">
    <property type="nucleotide sequence ID" value="NZ_BSDY01000002.1"/>
</dbReference>
<name>A0A9W6GIV3_9FUSO</name>
<dbReference type="Gene3D" id="1.10.10.10">
    <property type="entry name" value="Winged helix-like DNA-binding domain superfamily/Winged helix DNA-binding domain"/>
    <property type="match status" value="1"/>
</dbReference>
<protein>
    <submittedName>
        <fullName evidence="1">Uncharacterized protein</fullName>
    </submittedName>
</protein>
<accession>A0A9W6GIV3</accession>
<evidence type="ECO:0000313" key="1">
    <source>
        <dbReference type="EMBL" id="GLI54973.1"/>
    </source>
</evidence>
<dbReference type="Proteomes" id="UP001144471">
    <property type="component" value="Unassembled WGS sequence"/>
</dbReference>
<dbReference type="InterPro" id="IPR036390">
    <property type="entry name" value="WH_DNA-bd_sf"/>
</dbReference>
<dbReference type="InterPro" id="IPR036388">
    <property type="entry name" value="WH-like_DNA-bd_sf"/>
</dbReference>
<proteinExistence type="predicted"/>
<keyword evidence="2" id="KW-1185">Reference proteome</keyword>
<reference evidence="1" key="1">
    <citation type="submission" date="2022-12" db="EMBL/GenBank/DDBJ databases">
        <title>Reference genome sequencing for broad-spectrum identification of bacterial and archaeal isolates by mass spectrometry.</title>
        <authorList>
            <person name="Sekiguchi Y."/>
            <person name="Tourlousse D.M."/>
        </authorList>
    </citation>
    <scope>NUCLEOTIDE SEQUENCE</scope>
    <source>
        <strain evidence="1">10succ1</strain>
    </source>
</reference>
<organism evidence="1 2">
    <name type="scientific">Propionigenium maris DSM 9537</name>
    <dbReference type="NCBI Taxonomy" id="1123000"/>
    <lineage>
        <taxon>Bacteria</taxon>
        <taxon>Fusobacteriati</taxon>
        <taxon>Fusobacteriota</taxon>
        <taxon>Fusobacteriia</taxon>
        <taxon>Fusobacteriales</taxon>
        <taxon>Fusobacteriaceae</taxon>
        <taxon>Propionigenium</taxon>
    </lineage>
</organism>